<reference evidence="3 4" key="1">
    <citation type="journal article" date="2023" name="Sci. Data">
        <title>Genome assembly of the Korean intertidal mud-creeper Batillaria attramentaria.</title>
        <authorList>
            <person name="Patra A.K."/>
            <person name="Ho P.T."/>
            <person name="Jun S."/>
            <person name="Lee S.J."/>
            <person name="Kim Y."/>
            <person name="Won Y.J."/>
        </authorList>
    </citation>
    <scope>NUCLEOTIDE SEQUENCE [LARGE SCALE GENOMIC DNA]</scope>
    <source>
        <strain evidence="3">Wonlab-2016</strain>
    </source>
</reference>
<keyword evidence="2" id="KW-0812">Transmembrane</keyword>
<name>A0ABD0JNE5_9CAEN</name>
<sequence>MYRDNERKCCKAMSMDSAVVTDCKTDQGCCGEEGSQYCCEDGSDDDGFTSEELGYIIGFSLFGALIVIGVSILLVWVFRKLCRGVKDRSQHQKMLKGVLRGKATTLDELFSTSTDAYPSQPGAIVHETTEIQCHADLCSVEHHGLRENRSSQYYQPPRSVQPRSRGRADESHRSAEGASYSQNADDWQRYYDRAERGISQSAASTEEVDLELSHAGTPAYRSDQLSSYPGHPDSRHRYGETGVSRRSDQQTTRTPPRDTGYQHPHSHSQSHPYDRPFSDPPPAYSAVVNGK</sequence>
<comment type="caution">
    <text evidence="3">The sequence shown here is derived from an EMBL/GenBank/DDBJ whole genome shotgun (WGS) entry which is preliminary data.</text>
</comment>
<feature type="compositionally biased region" description="Basic and acidic residues" evidence="1">
    <location>
        <begin position="232"/>
        <end position="248"/>
    </location>
</feature>
<feature type="region of interest" description="Disordered" evidence="1">
    <location>
        <begin position="148"/>
        <end position="183"/>
    </location>
</feature>
<gene>
    <name evidence="3" type="ORF">BaRGS_00032244</name>
</gene>
<evidence type="ECO:0000256" key="2">
    <source>
        <dbReference type="SAM" id="Phobius"/>
    </source>
</evidence>
<feature type="compositionally biased region" description="Basic and acidic residues" evidence="1">
    <location>
        <begin position="166"/>
        <end position="175"/>
    </location>
</feature>
<dbReference type="Proteomes" id="UP001519460">
    <property type="component" value="Unassembled WGS sequence"/>
</dbReference>
<feature type="transmembrane region" description="Helical" evidence="2">
    <location>
        <begin position="53"/>
        <end position="78"/>
    </location>
</feature>
<accession>A0ABD0JNE5</accession>
<protein>
    <submittedName>
        <fullName evidence="3">Uncharacterized protein</fullName>
    </submittedName>
</protein>
<feature type="region of interest" description="Disordered" evidence="1">
    <location>
        <begin position="201"/>
        <end position="291"/>
    </location>
</feature>
<organism evidence="3 4">
    <name type="scientific">Batillaria attramentaria</name>
    <dbReference type="NCBI Taxonomy" id="370345"/>
    <lineage>
        <taxon>Eukaryota</taxon>
        <taxon>Metazoa</taxon>
        <taxon>Spiralia</taxon>
        <taxon>Lophotrochozoa</taxon>
        <taxon>Mollusca</taxon>
        <taxon>Gastropoda</taxon>
        <taxon>Caenogastropoda</taxon>
        <taxon>Sorbeoconcha</taxon>
        <taxon>Cerithioidea</taxon>
        <taxon>Batillariidae</taxon>
        <taxon>Batillaria</taxon>
    </lineage>
</organism>
<evidence type="ECO:0000256" key="1">
    <source>
        <dbReference type="SAM" id="MobiDB-lite"/>
    </source>
</evidence>
<keyword evidence="4" id="KW-1185">Reference proteome</keyword>
<proteinExistence type="predicted"/>
<keyword evidence="2" id="KW-0472">Membrane</keyword>
<keyword evidence="2" id="KW-1133">Transmembrane helix</keyword>
<evidence type="ECO:0000313" key="3">
    <source>
        <dbReference type="EMBL" id="KAK7476496.1"/>
    </source>
</evidence>
<evidence type="ECO:0000313" key="4">
    <source>
        <dbReference type="Proteomes" id="UP001519460"/>
    </source>
</evidence>
<dbReference type="EMBL" id="JACVVK020000374">
    <property type="protein sequence ID" value="KAK7476496.1"/>
    <property type="molecule type" value="Genomic_DNA"/>
</dbReference>
<dbReference type="AlphaFoldDB" id="A0ABD0JNE5"/>